<dbReference type="InterPro" id="IPR002173">
    <property type="entry name" value="Carboh/pur_kinase_PfkB_CS"/>
</dbReference>
<protein>
    <submittedName>
        <fullName evidence="4">PfkB family carbohydrate kinase</fullName>
    </submittedName>
</protein>
<keyword evidence="1" id="KW-0808">Transferase</keyword>
<dbReference type="InterPro" id="IPR052562">
    <property type="entry name" value="Ketohexokinase-related"/>
</dbReference>
<gene>
    <name evidence="4" type="ORF">ABC977_02230</name>
</gene>
<dbReference type="GO" id="GO:0016301">
    <property type="term" value="F:kinase activity"/>
    <property type="evidence" value="ECO:0007669"/>
    <property type="project" value="UniProtKB-KW"/>
</dbReference>
<dbReference type="PROSITE" id="PS00584">
    <property type="entry name" value="PFKB_KINASES_2"/>
    <property type="match status" value="1"/>
</dbReference>
<keyword evidence="2 4" id="KW-0418">Kinase</keyword>
<dbReference type="PANTHER" id="PTHR42774:SF3">
    <property type="entry name" value="KETOHEXOKINASE"/>
    <property type="match status" value="1"/>
</dbReference>
<evidence type="ECO:0000259" key="3">
    <source>
        <dbReference type="Pfam" id="PF00294"/>
    </source>
</evidence>
<feature type="domain" description="Carbohydrate kinase PfkB" evidence="3">
    <location>
        <begin position="15"/>
        <end position="291"/>
    </location>
</feature>
<keyword evidence="5" id="KW-1185">Reference proteome</keyword>
<proteinExistence type="predicted"/>
<comment type="caution">
    <text evidence="4">The sequence shown here is derived from an EMBL/GenBank/DDBJ whole genome shotgun (WGS) entry which is preliminary data.</text>
</comment>
<evidence type="ECO:0000256" key="1">
    <source>
        <dbReference type="ARBA" id="ARBA00022679"/>
    </source>
</evidence>
<evidence type="ECO:0000256" key="2">
    <source>
        <dbReference type="ARBA" id="ARBA00022777"/>
    </source>
</evidence>
<name>A0ABV4BA93_9GAMM</name>
<dbReference type="Pfam" id="PF00294">
    <property type="entry name" value="PfkB"/>
    <property type="match status" value="1"/>
</dbReference>
<dbReference type="Gene3D" id="3.40.1190.20">
    <property type="match status" value="1"/>
</dbReference>
<dbReference type="EMBL" id="JBDKXB010000002">
    <property type="protein sequence ID" value="MEY6431221.1"/>
    <property type="molecule type" value="Genomic_DNA"/>
</dbReference>
<accession>A0ABV4BA93</accession>
<evidence type="ECO:0000313" key="5">
    <source>
        <dbReference type="Proteomes" id="UP001564408"/>
    </source>
</evidence>
<dbReference type="InterPro" id="IPR011611">
    <property type="entry name" value="PfkB_dom"/>
</dbReference>
<evidence type="ECO:0000313" key="4">
    <source>
        <dbReference type="EMBL" id="MEY6431221.1"/>
    </source>
</evidence>
<sequence>MLTHPRGPAGIVLGVGIATVDIIHEVAAYPAEDDEIRALAEDRRRGGNVANSLVILSQLGRRCRWVGTLADDAGADLILADLARFGVDTSAAVRVQAATTPTSFVLSSRASGSRTIVHYRDLPELDAESFDRVSLADLAWVHFEGRHPDATRRMIERVMHEAPGLPISLELEKPRTGIEDLLRGPRILMASRPFAIAQGFDEAEPFLVALAERSDATLITLTWGARGAYFLDRGGSIGRVPATPPSQVVDTLGAGDVFNAGLIDGLLRGLSAPAAVEAAVRLAGRKCAHRGLVVRPDAEDAGTD</sequence>
<dbReference type="PANTHER" id="PTHR42774">
    <property type="entry name" value="PHOSPHOTRANSFERASE SYSTEM TRANSPORT PROTEIN"/>
    <property type="match status" value="1"/>
</dbReference>
<organism evidence="4 5">
    <name type="scientific">Thioalkalicoccus limnaeus</name>
    <dbReference type="NCBI Taxonomy" id="120681"/>
    <lineage>
        <taxon>Bacteria</taxon>
        <taxon>Pseudomonadati</taxon>
        <taxon>Pseudomonadota</taxon>
        <taxon>Gammaproteobacteria</taxon>
        <taxon>Chromatiales</taxon>
        <taxon>Chromatiaceae</taxon>
        <taxon>Thioalkalicoccus</taxon>
    </lineage>
</organism>
<dbReference type="Proteomes" id="UP001564408">
    <property type="component" value="Unassembled WGS sequence"/>
</dbReference>
<dbReference type="SUPFAM" id="SSF53613">
    <property type="entry name" value="Ribokinase-like"/>
    <property type="match status" value="1"/>
</dbReference>
<dbReference type="RefSeq" id="WP_369665606.1">
    <property type="nucleotide sequence ID" value="NZ_JBDKXB010000002.1"/>
</dbReference>
<reference evidence="4 5" key="1">
    <citation type="submission" date="2024-05" db="EMBL/GenBank/DDBJ databases">
        <title>Genome Sequence and Characterization of the New Strain Purple Sulfur Bacterium of Genus Thioalkalicoccus.</title>
        <authorList>
            <person name="Bryantseva I.A."/>
            <person name="Kyndt J.A."/>
            <person name="Imhoff J.F."/>
        </authorList>
    </citation>
    <scope>NUCLEOTIDE SEQUENCE [LARGE SCALE GENOMIC DNA]</scope>
    <source>
        <strain evidence="4 5">Um2</strain>
    </source>
</reference>
<dbReference type="InterPro" id="IPR029056">
    <property type="entry name" value="Ribokinase-like"/>
</dbReference>